<keyword evidence="2" id="KW-0805">Transcription regulation</keyword>
<accession>A0A160TIP0</accession>
<organism evidence="4">
    <name type="scientific">hydrothermal vent metagenome</name>
    <dbReference type="NCBI Taxonomy" id="652676"/>
    <lineage>
        <taxon>unclassified sequences</taxon>
        <taxon>metagenomes</taxon>
        <taxon>ecological metagenomes</taxon>
    </lineage>
</organism>
<sequence>MARFDVYRPKDGDELLLDCQADVLDELDSRFVVPLLPASMFRKTFDRLNPTFEVEGRSVVMATQSAATIPVRLIGQRVTSLAEERAAVMNALDMLLTGY</sequence>
<gene>
    <name evidence="4" type="ORF">MGWOODY_Smn2494</name>
</gene>
<dbReference type="SUPFAM" id="SSF50118">
    <property type="entry name" value="Cell growth inhibitor/plasmid maintenance toxic component"/>
    <property type="match status" value="1"/>
</dbReference>
<dbReference type="GO" id="GO:0008657">
    <property type="term" value="F:DNA topoisomerase type II (double strand cut, ATP-hydrolyzing) inhibitor activity"/>
    <property type="evidence" value="ECO:0007669"/>
    <property type="project" value="InterPro"/>
</dbReference>
<evidence type="ECO:0000256" key="2">
    <source>
        <dbReference type="ARBA" id="ARBA00023015"/>
    </source>
</evidence>
<evidence type="ECO:0000313" key="4">
    <source>
        <dbReference type="EMBL" id="CUS44283.1"/>
    </source>
</evidence>
<evidence type="ECO:0000256" key="3">
    <source>
        <dbReference type="ARBA" id="ARBA00023163"/>
    </source>
</evidence>
<evidence type="ECO:0000256" key="1">
    <source>
        <dbReference type="ARBA" id="ARBA00022491"/>
    </source>
</evidence>
<keyword evidence="3" id="KW-0804">Transcription</keyword>
<keyword evidence="1" id="KW-0678">Repressor</keyword>
<dbReference type="InterPro" id="IPR002712">
    <property type="entry name" value="CcdB"/>
</dbReference>
<name>A0A160TIP0_9ZZZZ</name>
<dbReference type="Gene3D" id="2.30.30.110">
    <property type="match status" value="1"/>
</dbReference>
<dbReference type="AlphaFoldDB" id="A0A160TIP0"/>
<dbReference type="Pfam" id="PF01845">
    <property type="entry name" value="CcdB"/>
    <property type="match status" value="1"/>
</dbReference>
<proteinExistence type="predicted"/>
<dbReference type="EMBL" id="CZQE01000129">
    <property type="protein sequence ID" value="CUS44283.1"/>
    <property type="molecule type" value="Genomic_DNA"/>
</dbReference>
<protein>
    <submittedName>
        <fullName evidence="4">CcdB</fullName>
    </submittedName>
</protein>
<dbReference type="GO" id="GO:0006276">
    <property type="term" value="P:plasmid maintenance"/>
    <property type="evidence" value="ECO:0007669"/>
    <property type="project" value="InterPro"/>
</dbReference>
<dbReference type="InterPro" id="IPR011067">
    <property type="entry name" value="Plasmid_toxin/cell-grow_inhib"/>
</dbReference>
<reference evidence="4" key="1">
    <citation type="submission" date="2015-10" db="EMBL/GenBank/DDBJ databases">
        <authorList>
            <person name="Gilbert D.G."/>
        </authorList>
    </citation>
    <scope>NUCLEOTIDE SEQUENCE</scope>
</reference>